<proteinExistence type="predicted"/>
<dbReference type="AlphaFoldDB" id="A0AAW0U2Z6"/>
<reference evidence="1 2" key="1">
    <citation type="submission" date="2023-03" db="EMBL/GenBank/DDBJ databases">
        <title>High-quality genome of Scylla paramamosain provides insights in environmental adaptation.</title>
        <authorList>
            <person name="Zhang L."/>
        </authorList>
    </citation>
    <scope>NUCLEOTIDE SEQUENCE [LARGE SCALE GENOMIC DNA]</scope>
    <source>
        <strain evidence="1">LZ_2023a</strain>
        <tissue evidence="1">Muscle</tissue>
    </source>
</reference>
<evidence type="ECO:0000313" key="2">
    <source>
        <dbReference type="Proteomes" id="UP001487740"/>
    </source>
</evidence>
<keyword evidence="2" id="KW-1185">Reference proteome</keyword>
<dbReference type="Proteomes" id="UP001487740">
    <property type="component" value="Unassembled WGS sequence"/>
</dbReference>
<organism evidence="1 2">
    <name type="scientific">Scylla paramamosain</name>
    <name type="common">Mud crab</name>
    <dbReference type="NCBI Taxonomy" id="85552"/>
    <lineage>
        <taxon>Eukaryota</taxon>
        <taxon>Metazoa</taxon>
        <taxon>Ecdysozoa</taxon>
        <taxon>Arthropoda</taxon>
        <taxon>Crustacea</taxon>
        <taxon>Multicrustacea</taxon>
        <taxon>Malacostraca</taxon>
        <taxon>Eumalacostraca</taxon>
        <taxon>Eucarida</taxon>
        <taxon>Decapoda</taxon>
        <taxon>Pleocyemata</taxon>
        <taxon>Brachyura</taxon>
        <taxon>Eubrachyura</taxon>
        <taxon>Portunoidea</taxon>
        <taxon>Portunidae</taxon>
        <taxon>Portuninae</taxon>
        <taxon>Scylla</taxon>
    </lineage>
</organism>
<protein>
    <submittedName>
        <fullName evidence="1">Uncharacterized protein</fullName>
    </submittedName>
</protein>
<gene>
    <name evidence="1" type="ORF">O3P69_006555</name>
</gene>
<comment type="caution">
    <text evidence="1">The sequence shown here is derived from an EMBL/GenBank/DDBJ whole genome shotgun (WGS) entry which is preliminary data.</text>
</comment>
<evidence type="ECO:0000313" key="1">
    <source>
        <dbReference type="EMBL" id="KAK8394438.1"/>
    </source>
</evidence>
<accession>A0AAW0U2Z6</accession>
<sequence length="92" mass="10479">MRNHASESKKHYRSLHRLSLFCHAKLKKISEKQDIASTLGLSVYLFAHFPACRSLPLHRPACLPACLLTVNTHIIMCCPRRALDKTRLRSGI</sequence>
<dbReference type="EMBL" id="JARAKH010000019">
    <property type="protein sequence ID" value="KAK8394438.1"/>
    <property type="molecule type" value="Genomic_DNA"/>
</dbReference>
<name>A0AAW0U2Z6_SCYPA</name>